<dbReference type="GO" id="GO:0005634">
    <property type="term" value="C:nucleus"/>
    <property type="evidence" value="ECO:0007669"/>
    <property type="project" value="TreeGrafter"/>
</dbReference>
<comment type="function">
    <text evidence="2">Introduces a single-strand break via transesterification at a target site in duplex DNA. Releases the supercoiling and torsional tension of DNA introduced during the DNA replication and transcription by transiently cleaving and rejoining one strand of the DNA duplex. The scissile phosphodiester is attacked by the catalytic tyrosine of the enzyme, resulting in the formation of a DNA-(5'-phosphotyrosyl)-enzyme intermediate and the expulsion of a 3'-OH DNA strand.</text>
</comment>
<keyword evidence="1 2" id="KW-0413">Isomerase</keyword>
<dbReference type="PANTHER" id="PTHR11390:SF21">
    <property type="entry name" value="DNA TOPOISOMERASE 3-ALPHA"/>
    <property type="match status" value="1"/>
</dbReference>
<dbReference type="SUPFAM" id="SSF56712">
    <property type="entry name" value="Prokaryotic type I DNA topoisomerase"/>
    <property type="match status" value="1"/>
</dbReference>
<dbReference type="InterPro" id="IPR013497">
    <property type="entry name" value="Topo_IA_cen"/>
</dbReference>
<proteinExistence type="inferred from homology"/>
<dbReference type="InterPro" id="IPR023405">
    <property type="entry name" value="Topo_IA_core_domain"/>
</dbReference>
<comment type="similarity">
    <text evidence="2">Belongs to the type IA topoisomerase family.</text>
</comment>
<dbReference type="EC" id="5.6.2.1" evidence="2"/>
<dbReference type="EMBL" id="NAJN01002044">
    <property type="protein sequence ID" value="TKA58657.1"/>
    <property type="molecule type" value="Genomic_DNA"/>
</dbReference>
<dbReference type="InterPro" id="IPR013824">
    <property type="entry name" value="Topo_IA_cen_sub1"/>
</dbReference>
<evidence type="ECO:0000256" key="3">
    <source>
        <dbReference type="SAM" id="MobiDB-lite"/>
    </source>
</evidence>
<gene>
    <name evidence="5" type="ORF">B0A49_10376</name>
</gene>
<dbReference type="PANTHER" id="PTHR11390">
    <property type="entry name" value="PROKARYOTIC DNA TOPOISOMERASE"/>
    <property type="match status" value="1"/>
</dbReference>
<evidence type="ECO:0000259" key="4">
    <source>
        <dbReference type="PROSITE" id="PS52039"/>
    </source>
</evidence>
<feature type="compositionally biased region" description="Low complexity" evidence="3">
    <location>
        <begin position="21"/>
        <end position="34"/>
    </location>
</feature>
<feature type="domain" description="Topo IA-type catalytic" evidence="4">
    <location>
        <begin position="1"/>
        <end position="101"/>
    </location>
</feature>
<keyword evidence="6" id="KW-1185">Reference proteome</keyword>
<dbReference type="OrthoDB" id="430051at2759"/>
<comment type="catalytic activity">
    <reaction evidence="2">
        <text>ATP-independent breakage of single-stranded DNA, followed by passage and rejoining.</text>
        <dbReference type="EC" id="5.6.2.1"/>
    </reaction>
</comment>
<dbReference type="GO" id="GO:0031422">
    <property type="term" value="C:RecQ family helicase-topoisomerase III complex"/>
    <property type="evidence" value="ECO:0007669"/>
    <property type="project" value="TreeGrafter"/>
</dbReference>
<protein>
    <recommendedName>
        <fullName evidence="2">DNA topoisomerase</fullName>
        <ecNumber evidence="2">5.6.2.1</ecNumber>
    </recommendedName>
</protein>
<evidence type="ECO:0000256" key="1">
    <source>
        <dbReference type="ARBA" id="ARBA00023235"/>
    </source>
</evidence>
<dbReference type="PROSITE" id="PS52039">
    <property type="entry name" value="TOPO_IA_2"/>
    <property type="match status" value="1"/>
</dbReference>
<sequence>TSNAAARGGRGGRGGRGRGRGASTTTTGRPSTASNSTMQEFIPTTLGVALVEGYDALGFEPSLSKPFLRKEMERAMKAICAGSTTRREVVQQSLEQYREVFARTTVRIEVLKASFRKYVLGQNG</sequence>
<accession>A0A4U0W8I3</accession>
<dbReference type="GO" id="GO:0003677">
    <property type="term" value="F:DNA binding"/>
    <property type="evidence" value="ECO:0007669"/>
    <property type="project" value="UniProtKB-KW"/>
</dbReference>
<reference evidence="5 6" key="1">
    <citation type="submission" date="2017-03" db="EMBL/GenBank/DDBJ databases">
        <title>Genomes of endolithic fungi from Antarctica.</title>
        <authorList>
            <person name="Coleine C."/>
            <person name="Masonjones S."/>
            <person name="Stajich J.E."/>
        </authorList>
    </citation>
    <scope>NUCLEOTIDE SEQUENCE [LARGE SCALE GENOMIC DNA]</scope>
    <source>
        <strain evidence="5 6">CCFEE 5187</strain>
    </source>
</reference>
<dbReference type="STRING" id="331657.A0A4U0W8I3"/>
<evidence type="ECO:0000256" key="2">
    <source>
        <dbReference type="RuleBase" id="RU362092"/>
    </source>
</evidence>
<feature type="region of interest" description="Disordered" evidence="3">
    <location>
        <begin position="1"/>
        <end position="38"/>
    </location>
</feature>
<keyword evidence="2" id="KW-0238">DNA-binding</keyword>
<dbReference type="Proteomes" id="UP000308768">
    <property type="component" value="Unassembled WGS sequence"/>
</dbReference>
<dbReference type="GO" id="GO:0003917">
    <property type="term" value="F:DNA topoisomerase type I (single strand cut, ATP-independent) activity"/>
    <property type="evidence" value="ECO:0007669"/>
    <property type="project" value="UniProtKB-EC"/>
</dbReference>
<dbReference type="GO" id="GO:0006265">
    <property type="term" value="P:DNA topological change"/>
    <property type="evidence" value="ECO:0007669"/>
    <property type="project" value="InterPro"/>
</dbReference>
<evidence type="ECO:0000313" key="5">
    <source>
        <dbReference type="EMBL" id="TKA58657.1"/>
    </source>
</evidence>
<organism evidence="5 6">
    <name type="scientific">Cryomyces minteri</name>
    <dbReference type="NCBI Taxonomy" id="331657"/>
    <lineage>
        <taxon>Eukaryota</taxon>
        <taxon>Fungi</taxon>
        <taxon>Dikarya</taxon>
        <taxon>Ascomycota</taxon>
        <taxon>Pezizomycotina</taxon>
        <taxon>Dothideomycetes</taxon>
        <taxon>Dothideomycetes incertae sedis</taxon>
        <taxon>Cryomyces</taxon>
    </lineage>
</organism>
<name>A0A4U0W8I3_9PEZI</name>
<keyword evidence="2" id="KW-0799">Topoisomerase</keyword>
<feature type="non-terminal residue" evidence="5">
    <location>
        <position position="1"/>
    </location>
</feature>
<dbReference type="Gene3D" id="1.10.460.10">
    <property type="entry name" value="Topoisomerase I, domain 2"/>
    <property type="match status" value="1"/>
</dbReference>
<comment type="caution">
    <text evidence="5">The sequence shown here is derived from an EMBL/GenBank/DDBJ whole genome shotgun (WGS) entry which is preliminary data.</text>
</comment>
<dbReference type="AlphaFoldDB" id="A0A4U0W8I3"/>
<dbReference type="GO" id="GO:0006281">
    <property type="term" value="P:DNA repair"/>
    <property type="evidence" value="ECO:0007669"/>
    <property type="project" value="TreeGrafter"/>
</dbReference>
<dbReference type="InterPro" id="IPR000380">
    <property type="entry name" value="Topo_IA"/>
</dbReference>
<evidence type="ECO:0000313" key="6">
    <source>
        <dbReference type="Proteomes" id="UP000308768"/>
    </source>
</evidence>
<dbReference type="GO" id="GO:0006310">
    <property type="term" value="P:DNA recombination"/>
    <property type="evidence" value="ECO:0007669"/>
    <property type="project" value="TreeGrafter"/>
</dbReference>